<dbReference type="RefSeq" id="WP_095493233.1">
    <property type="nucleotide sequence ID" value="NZ_NPKJ01000043.1"/>
</dbReference>
<evidence type="ECO:0000313" key="3">
    <source>
        <dbReference type="Proteomes" id="UP000216442"/>
    </source>
</evidence>
<evidence type="ECO:0000256" key="1">
    <source>
        <dbReference type="SAM" id="SignalP"/>
    </source>
</evidence>
<gene>
    <name evidence="2" type="ORF">CIT26_14460</name>
</gene>
<feature type="signal peptide" evidence="1">
    <location>
        <begin position="1"/>
        <end position="15"/>
    </location>
</feature>
<accession>A0A271LLS4</accession>
<comment type="caution">
    <text evidence="2">The sequence shown here is derived from an EMBL/GenBank/DDBJ whole genome shotgun (WGS) entry which is preliminary data.</text>
</comment>
<name>A0A271LLS4_9HYPH</name>
<dbReference type="Proteomes" id="UP000216442">
    <property type="component" value="Unassembled WGS sequence"/>
</dbReference>
<dbReference type="AlphaFoldDB" id="A0A271LLS4"/>
<reference evidence="2 3" key="1">
    <citation type="submission" date="2017-08" db="EMBL/GenBank/DDBJ databases">
        <title>Mesorhizobium wenxinae sp. nov., a novel rhizobial species isolated from root nodules of chickpea (Cicer arietinum L.).</title>
        <authorList>
            <person name="Zhang J."/>
        </authorList>
    </citation>
    <scope>NUCLEOTIDE SEQUENCE [LARGE SCALE GENOMIC DNA]</scope>
    <source>
        <strain evidence="2 3">SDW018</strain>
    </source>
</reference>
<protein>
    <submittedName>
        <fullName evidence="2">Uncharacterized protein</fullName>
    </submittedName>
</protein>
<evidence type="ECO:0000313" key="2">
    <source>
        <dbReference type="EMBL" id="PAQ09102.1"/>
    </source>
</evidence>
<keyword evidence="3" id="KW-1185">Reference proteome</keyword>
<organism evidence="2 3">
    <name type="scientific">Mesorhizobium temperatum</name>
    <dbReference type="NCBI Taxonomy" id="241416"/>
    <lineage>
        <taxon>Bacteria</taxon>
        <taxon>Pseudomonadati</taxon>
        <taxon>Pseudomonadota</taxon>
        <taxon>Alphaproteobacteria</taxon>
        <taxon>Hyphomicrobiales</taxon>
        <taxon>Phyllobacteriaceae</taxon>
        <taxon>Mesorhizobium</taxon>
    </lineage>
</organism>
<sequence length="87" mass="8869">MSWIASPKIPFTAVAAGSAALLLLTFGPDGPSRAAAGSRAAATYGKAAPAAPVIDPTRIEVDAGAHVIRFYIDGKQVALLDSTGFRD</sequence>
<feature type="chain" id="PRO_5013352258" evidence="1">
    <location>
        <begin position="16"/>
        <end position="87"/>
    </location>
</feature>
<keyword evidence="1" id="KW-0732">Signal</keyword>
<dbReference type="OrthoDB" id="8086164at2"/>
<dbReference type="EMBL" id="NPKJ01000043">
    <property type="protein sequence ID" value="PAQ09102.1"/>
    <property type="molecule type" value="Genomic_DNA"/>
</dbReference>
<proteinExistence type="predicted"/>